<reference evidence="4" key="2">
    <citation type="journal article" date="2016" name="Sci. Rep.">
        <title>Dictyocaulus viviparus genome, variome and transcriptome elucidate lungworm biology and support future intervention.</title>
        <authorList>
            <person name="McNulty S.N."/>
            <person name="Strube C."/>
            <person name="Rosa B.A."/>
            <person name="Martin J.C."/>
            <person name="Tyagi R."/>
            <person name="Choi Y.J."/>
            <person name="Wang Q."/>
            <person name="Hallsworth Pepin K."/>
            <person name="Zhang X."/>
            <person name="Ozersky P."/>
            <person name="Wilson R.K."/>
            <person name="Sternberg P.W."/>
            <person name="Gasser R.B."/>
            <person name="Mitreva M."/>
        </authorList>
    </citation>
    <scope>NUCLEOTIDE SEQUENCE [LARGE SCALE GENOMIC DNA]</scope>
    <source>
        <strain evidence="4">HannoverDv2000</strain>
    </source>
</reference>
<keyword evidence="4" id="KW-1185">Reference proteome</keyword>
<dbReference type="AlphaFoldDB" id="A0A0D8XKM7"/>
<dbReference type="InterPro" id="IPR001478">
    <property type="entry name" value="PDZ"/>
</dbReference>
<dbReference type="EMBL" id="KN716482">
    <property type="protein sequence ID" value="KJH44322.1"/>
    <property type="molecule type" value="Genomic_DNA"/>
</dbReference>
<dbReference type="Proteomes" id="UP000053766">
    <property type="component" value="Unassembled WGS sequence"/>
</dbReference>
<gene>
    <name evidence="3" type="ORF">DICVIV_09638</name>
</gene>
<dbReference type="OrthoDB" id="5852987at2759"/>
<evidence type="ECO:0000313" key="4">
    <source>
        <dbReference type="Proteomes" id="UP000053766"/>
    </source>
</evidence>
<dbReference type="SUPFAM" id="SSF50156">
    <property type="entry name" value="PDZ domain-like"/>
    <property type="match status" value="2"/>
</dbReference>
<dbReference type="Gene3D" id="2.30.42.10">
    <property type="match status" value="1"/>
</dbReference>
<accession>A0A0D8XKM7</accession>
<name>A0A0D8XKM7_DICVI</name>
<proteinExistence type="predicted"/>
<dbReference type="PROSITE" id="PS50106">
    <property type="entry name" value="PDZ"/>
    <property type="match status" value="1"/>
</dbReference>
<dbReference type="SMART" id="SM00228">
    <property type="entry name" value="PDZ"/>
    <property type="match status" value="2"/>
</dbReference>
<protein>
    <recommendedName>
        <fullName evidence="2">PDZ domain-containing protein</fullName>
    </recommendedName>
</protein>
<dbReference type="PANTHER" id="PTHR31327:SF5">
    <property type="entry name" value="PDZ DOMAIN-CONTAINING PROTEIN"/>
    <property type="match status" value="1"/>
</dbReference>
<dbReference type="InterPro" id="IPR040264">
    <property type="entry name" value="T15H9.4-like"/>
</dbReference>
<feature type="region of interest" description="Disordered" evidence="1">
    <location>
        <begin position="262"/>
        <end position="295"/>
    </location>
</feature>
<evidence type="ECO:0000313" key="3">
    <source>
        <dbReference type="EMBL" id="KJH44322.1"/>
    </source>
</evidence>
<evidence type="ECO:0000259" key="2">
    <source>
        <dbReference type="PROSITE" id="PS50106"/>
    </source>
</evidence>
<feature type="domain" description="PDZ" evidence="2">
    <location>
        <begin position="104"/>
        <end position="157"/>
    </location>
</feature>
<evidence type="ECO:0000256" key="1">
    <source>
        <dbReference type="SAM" id="MobiDB-lite"/>
    </source>
</evidence>
<dbReference type="InterPro" id="IPR036034">
    <property type="entry name" value="PDZ_sf"/>
</dbReference>
<reference evidence="3 4" key="1">
    <citation type="submission" date="2013-11" db="EMBL/GenBank/DDBJ databases">
        <title>Draft genome of the bovine lungworm Dictyocaulus viviparus.</title>
        <authorList>
            <person name="Mitreva M."/>
        </authorList>
    </citation>
    <scope>NUCLEOTIDE SEQUENCE [LARGE SCALE GENOMIC DNA]</scope>
    <source>
        <strain evidence="3 4">HannoverDv2000</strain>
    </source>
</reference>
<organism evidence="3 4">
    <name type="scientific">Dictyocaulus viviparus</name>
    <name type="common">Bovine lungworm</name>
    <dbReference type="NCBI Taxonomy" id="29172"/>
    <lineage>
        <taxon>Eukaryota</taxon>
        <taxon>Metazoa</taxon>
        <taxon>Ecdysozoa</taxon>
        <taxon>Nematoda</taxon>
        <taxon>Chromadorea</taxon>
        <taxon>Rhabditida</taxon>
        <taxon>Rhabditina</taxon>
        <taxon>Rhabditomorpha</taxon>
        <taxon>Strongyloidea</taxon>
        <taxon>Metastrongylidae</taxon>
        <taxon>Dictyocaulus</taxon>
    </lineage>
</organism>
<sequence>MTQNCDLRRGKAALKFKRHISVGVEVKDSKIVNILPSSELLGVLFVGDIILTVNGVPTPVTADFTKAINSNLPGSIVIEYLRDEMCTYELKQMPPQKAGYDQFEITLIWRSGGTPIGLLIHRDFSKRVVVAMVESGCTASKVVRAGDILLKVNNKDVADRDVARKLIMESINTTKRVSLTLERCTFSIMQPPMSASTYQALTAKTVIKPNVSAPTVNTKLDVPLPADVLRILENNKNFYMVKCTLPPCLKRNKNMNASRIEPGHLSMSQSAREETTIPYDPSPKPLKITPRRVGS</sequence>
<dbReference type="PANTHER" id="PTHR31327">
    <property type="entry name" value="SPERM MEIOSIS PDZ DOMAIN CONTAINING PROTEINS-RELATED"/>
    <property type="match status" value="1"/>
</dbReference>